<name>A0A3N9X1X2_9ACTN</name>
<comment type="caution">
    <text evidence="8">The sequence shown here is derived from an EMBL/GenBank/DDBJ whole genome shotgun (WGS) entry which is preliminary data.</text>
</comment>
<dbReference type="GO" id="GO:0022857">
    <property type="term" value="F:transmembrane transporter activity"/>
    <property type="evidence" value="ECO:0007669"/>
    <property type="project" value="InterPro"/>
</dbReference>
<keyword evidence="3 6" id="KW-1133">Transmembrane helix</keyword>
<feature type="transmembrane region" description="Helical" evidence="6">
    <location>
        <begin position="72"/>
        <end position="93"/>
    </location>
</feature>
<dbReference type="Pfam" id="PF07690">
    <property type="entry name" value="MFS_1"/>
    <property type="match status" value="1"/>
</dbReference>
<dbReference type="OrthoDB" id="9764259at2"/>
<evidence type="ECO:0000256" key="3">
    <source>
        <dbReference type="ARBA" id="ARBA00022989"/>
    </source>
</evidence>
<accession>A0A3N9X1X2</accession>
<feature type="transmembrane region" description="Helical" evidence="6">
    <location>
        <begin position="105"/>
        <end position="124"/>
    </location>
</feature>
<organism evidence="8 9">
    <name type="scientific">Micromonospora arida</name>
    <dbReference type="NCBI Taxonomy" id="2203715"/>
    <lineage>
        <taxon>Bacteria</taxon>
        <taxon>Bacillati</taxon>
        <taxon>Actinomycetota</taxon>
        <taxon>Actinomycetes</taxon>
        <taxon>Micromonosporales</taxon>
        <taxon>Micromonosporaceae</taxon>
        <taxon>Micromonospora</taxon>
    </lineage>
</organism>
<dbReference type="GO" id="GO:0005886">
    <property type="term" value="C:plasma membrane"/>
    <property type="evidence" value="ECO:0007669"/>
    <property type="project" value="UniProtKB-SubCell"/>
</dbReference>
<protein>
    <submittedName>
        <fullName evidence="8">MFS transporter</fullName>
    </submittedName>
</protein>
<dbReference type="SUPFAM" id="SSF103473">
    <property type="entry name" value="MFS general substrate transporter"/>
    <property type="match status" value="1"/>
</dbReference>
<evidence type="ECO:0000256" key="6">
    <source>
        <dbReference type="SAM" id="Phobius"/>
    </source>
</evidence>
<sequence>MHRSQEDIAAAPEAGEQTTTFGPLQLSPGTTRTNISGYYWLALTSIMTFTFIPAAQTALLTSILGVPKGEQGSIVGTAGLISEIVLIAAVGLAGAWSDRLGRRPIVVGGYVLLGLGVGMAPFLGSVVPYYLARGVAAVGVAMVTVMLTAVVADYVRDTTRGRANGIVGFCNGLGALVTFFVLIKLPDIFEGGGMDTIAALRATYLIVGGLALLTAILMGLTLRGGLATTHSEHIPIPRLLREGVAEIRRPGVSFAYLSAFVARADLALVGAYLTLWAQQYGTQQLGLSEAEALAKAGLLLGVANGIALIGAPAIGIIADRLSRTDAVLISLGTAALGYTATIFVGDPFSPLGYAVAALIGLGQVSAVISSQVLIAEQAPSRTRGSVIGTFALSGGIGIMIAFAAGGTLYDNWRPAGPFVLFGILAGLSCLYGLAVRSRIPNHPVD</sequence>
<evidence type="ECO:0000256" key="1">
    <source>
        <dbReference type="ARBA" id="ARBA00004651"/>
    </source>
</evidence>
<feature type="transmembrane region" description="Helical" evidence="6">
    <location>
        <begin position="38"/>
        <end position="66"/>
    </location>
</feature>
<feature type="domain" description="Major facilitator superfamily (MFS) profile" evidence="7">
    <location>
        <begin position="1"/>
        <end position="226"/>
    </location>
</feature>
<dbReference type="PANTHER" id="PTHR23524">
    <property type="entry name" value="TRANSPORTER, PUTATIVE (AFU_ORTHOLOGUE AFUA_8G04850)-RELATED"/>
    <property type="match status" value="1"/>
</dbReference>
<dbReference type="AlphaFoldDB" id="A0A3N9X1X2"/>
<feature type="transmembrane region" description="Helical" evidence="6">
    <location>
        <begin position="415"/>
        <end position="434"/>
    </location>
</feature>
<feature type="transmembrane region" description="Helical" evidence="6">
    <location>
        <begin position="130"/>
        <end position="151"/>
    </location>
</feature>
<feature type="transmembrane region" description="Helical" evidence="6">
    <location>
        <begin position="254"/>
        <end position="276"/>
    </location>
</feature>
<dbReference type="PROSITE" id="PS50850">
    <property type="entry name" value="MFS"/>
    <property type="match status" value="2"/>
</dbReference>
<dbReference type="RefSeq" id="WP_124858981.1">
    <property type="nucleotide sequence ID" value="NZ_QGSY01000228.1"/>
</dbReference>
<dbReference type="InterPro" id="IPR020846">
    <property type="entry name" value="MFS_dom"/>
</dbReference>
<feature type="transmembrane region" description="Helical" evidence="6">
    <location>
        <begin position="163"/>
        <end position="183"/>
    </location>
</feature>
<gene>
    <name evidence="8" type="ORF">DLJ58_22455</name>
</gene>
<comment type="subcellular location">
    <subcellularLocation>
        <location evidence="1">Cell membrane</location>
        <topology evidence="1">Multi-pass membrane protein</topology>
    </subcellularLocation>
</comment>
<keyword evidence="9" id="KW-1185">Reference proteome</keyword>
<feature type="transmembrane region" description="Helical" evidence="6">
    <location>
        <begin position="325"/>
        <end position="345"/>
    </location>
</feature>
<evidence type="ECO:0000256" key="4">
    <source>
        <dbReference type="ARBA" id="ARBA00023136"/>
    </source>
</evidence>
<feature type="transmembrane region" description="Helical" evidence="6">
    <location>
        <begin position="386"/>
        <end position="409"/>
    </location>
</feature>
<dbReference type="InterPro" id="IPR011701">
    <property type="entry name" value="MFS"/>
</dbReference>
<feature type="domain" description="Major facilitator superfamily (MFS) profile" evidence="7">
    <location>
        <begin position="251"/>
        <end position="445"/>
    </location>
</feature>
<reference evidence="8 9" key="1">
    <citation type="submission" date="2018-05" db="EMBL/GenBank/DDBJ databases">
        <title>Micromonospora from Atacama Desert.</title>
        <authorList>
            <person name="Carro L."/>
            <person name="Goodfellow M."/>
            <person name="Klenk H.-P."/>
        </authorList>
    </citation>
    <scope>NUCLEOTIDE SEQUENCE [LARGE SCALE GENOMIC DNA]</scope>
    <source>
        <strain evidence="8 9">LB32</strain>
    </source>
</reference>
<evidence type="ECO:0000259" key="7">
    <source>
        <dbReference type="PROSITE" id="PS50850"/>
    </source>
</evidence>
<feature type="transmembrane region" description="Helical" evidence="6">
    <location>
        <begin position="351"/>
        <end position="374"/>
    </location>
</feature>
<proteinExistence type="predicted"/>
<evidence type="ECO:0000313" key="8">
    <source>
        <dbReference type="EMBL" id="RQX07021.1"/>
    </source>
</evidence>
<feature type="region of interest" description="Disordered" evidence="5">
    <location>
        <begin position="1"/>
        <end position="27"/>
    </location>
</feature>
<keyword evidence="2 6" id="KW-0812">Transmembrane</keyword>
<dbReference type="EMBL" id="QGSY01000228">
    <property type="protein sequence ID" value="RQX07021.1"/>
    <property type="molecule type" value="Genomic_DNA"/>
</dbReference>
<feature type="transmembrane region" description="Helical" evidence="6">
    <location>
        <begin position="203"/>
        <end position="222"/>
    </location>
</feature>
<feature type="compositionally biased region" description="Polar residues" evidence="5">
    <location>
        <begin position="16"/>
        <end position="27"/>
    </location>
</feature>
<dbReference type="PANTHER" id="PTHR23524:SF1">
    <property type="entry name" value="MRH DOMAIN-CONTAINING PROTEIN-RELATED"/>
    <property type="match status" value="1"/>
</dbReference>
<evidence type="ECO:0000256" key="5">
    <source>
        <dbReference type="SAM" id="MobiDB-lite"/>
    </source>
</evidence>
<evidence type="ECO:0000256" key="2">
    <source>
        <dbReference type="ARBA" id="ARBA00022692"/>
    </source>
</evidence>
<keyword evidence="4 6" id="KW-0472">Membrane</keyword>
<dbReference type="Proteomes" id="UP000266889">
    <property type="component" value="Unassembled WGS sequence"/>
</dbReference>
<dbReference type="Gene3D" id="1.20.1250.20">
    <property type="entry name" value="MFS general substrate transporter like domains"/>
    <property type="match status" value="2"/>
</dbReference>
<feature type="transmembrane region" description="Helical" evidence="6">
    <location>
        <begin position="296"/>
        <end position="318"/>
    </location>
</feature>
<dbReference type="InterPro" id="IPR036259">
    <property type="entry name" value="MFS_trans_sf"/>
</dbReference>
<evidence type="ECO:0000313" key="9">
    <source>
        <dbReference type="Proteomes" id="UP000266889"/>
    </source>
</evidence>